<accession>A0A0M4F7J8</accession>
<dbReference type="OMA" id="RDCRMKY"/>
<evidence type="ECO:0000256" key="3">
    <source>
        <dbReference type="ARBA" id="ARBA00022475"/>
    </source>
</evidence>
<keyword evidence="3" id="KW-1003">Cell membrane</keyword>
<keyword evidence="5 7" id="KW-1133">Transmembrane helix</keyword>
<evidence type="ECO:0000256" key="1">
    <source>
        <dbReference type="ARBA" id="ARBA00004651"/>
    </source>
</evidence>
<name>A0A0M4F7J8_DROBS</name>
<keyword evidence="4 7" id="KW-0812">Transmembrane</keyword>
<dbReference type="Pfam" id="PF09815">
    <property type="entry name" value="XK-related"/>
    <property type="match status" value="1"/>
</dbReference>
<proteinExistence type="inferred from homology"/>
<dbReference type="AlphaFoldDB" id="A0A0M4F7J8"/>
<comment type="similarity">
    <text evidence="2 7">Belongs to the XK family.</text>
</comment>
<evidence type="ECO:0000256" key="5">
    <source>
        <dbReference type="ARBA" id="ARBA00022989"/>
    </source>
</evidence>
<dbReference type="GO" id="GO:0070782">
    <property type="term" value="P:phosphatidylserine exposure on apoptotic cell surface"/>
    <property type="evidence" value="ECO:0007669"/>
    <property type="project" value="TreeGrafter"/>
</dbReference>
<evidence type="ECO:0000256" key="6">
    <source>
        <dbReference type="ARBA" id="ARBA00023136"/>
    </source>
</evidence>
<feature type="transmembrane region" description="Helical" evidence="7">
    <location>
        <begin position="305"/>
        <end position="324"/>
    </location>
</feature>
<feature type="transmembrane region" description="Helical" evidence="7">
    <location>
        <begin position="330"/>
        <end position="349"/>
    </location>
</feature>
<sequence>YAQTMEGMDCSALSQQITIFNIALTLIAALMRFISIVMNWCLAYEYWSTSSYAYCNWTIASILVPMILTSLIYSNVLLATNSGKKPVKYADHIGKIVLSYLFRDNCTLNWALKYLDAKKRKDKQAEIECYHRHLKEECNVGFVRLFDSFLESAPQKILQLAILLRYIKVLSFMRALTFLVYFTSIAWCLLAYNRSNRLVQLDKYNISTKGLIVQFWFLLCLTACILNLFLAARTTLIAFITSKMPCETFASCLVHIFLCGTLVYIVDKPKLAKSYFLNYLLCLTFGVVYLFIFTPVKDAPTKYKYIVYFTFCMLQNIVICVLYIPIYIAIGINMLYVLGIVLMIYYYMYCHPGIISAVY</sequence>
<evidence type="ECO:0000313" key="8">
    <source>
        <dbReference type="EMBL" id="ALC48187.1"/>
    </source>
</evidence>
<dbReference type="GO" id="GO:1902742">
    <property type="term" value="P:apoptotic process involved in development"/>
    <property type="evidence" value="ECO:0007669"/>
    <property type="project" value="TreeGrafter"/>
</dbReference>
<evidence type="ECO:0000313" key="9">
    <source>
        <dbReference type="Proteomes" id="UP000494163"/>
    </source>
</evidence>
<evidence type="ECO:0000256" key="7">
    <source>
        <dbReference type="RuleBase" id="RU910716"/>
    </source>
</evidence>
<evidence type="ECO:0000256" key="2">
    <source>
        <dbReference type="ARBA" id="ARBA00008789"/>
    </source>
</evidence>
<dbReference type="EMBL" id="CP012528">
    <property type="protein sequence ID" value="ALC48187.1"/>
    <property type="molecule type" value="Genomic_DNA"/>
</dbReference>
<keyword evidence="6 7" id="KW-0472">Membrane</keyword>
<feature type="transmembrane region" description="Helical" evidence="7">
    <location>
        <begin position="272"/>
        <end position="293"/>
    </location>
</feature>
<dbReference type="PANTHER" id="PTHR16024">
    <property type="entry name" value="XK-RELATED PROTEIN"/>
    <property type="match status" value="1"/>
</dbReference>
<protein>
    <recommendedName>
        <fullName evidence="7">XK-related protein</fullName>
    </recommendedName>
</protein>
<dbReference type="InterPro" id="IPR018629">
    <property type="entry name" value="XK-rel"/>
</dbReference>
<organism evidence="8 9">
    <name type="scientific">Drosophila busckii</name>
    <name type="common">Fruit fly</name>
    <dbReference type="NCBI Taxonomy" id="30019"/>
    <lineage>
        <taxon>Eukaryota</taxon>
        <taxon>Metazoa</taxon>
        <taxon>Ecdysozoa</taxon>
        <taxon>Arthropoda</taxon>
        <taxon>Hexapoda</taxon>
        <taxon>Insecta</taxon>
        <taxon>Pterygota</taxon>
        <taxon>Neoptera</taxon>
        <taxon>Endopterygota</taxon>
        <taxon>Diptera</taxon>
        <taxon>Brachycera</taxon>
        <taxon>Muscomorpha</taxon>
        <taxon>Ephydroidea</taxon>
        <taxon>Drosophilidae</taxon>
        <taxon>Drosophila</taxon>
    </lineage>
</organism>
<dbReference type="GO" id="GO:0005886">
    <property type="term" value="C:plasma membrane"/>
    <property type="evidence" value="ECO:0007669"/>
    <property type="project" value="UniProtKB-SubCell"/>
</dbReference>
<feature type="transmembrane region" description="Helical" evidence="7">
    <location>
        <begin position="57"/>
        <end position="78"/>
    </location>
</feature>
<feature type="transmembrane region" description="Helical" evidence="7">
    <location>
        <begin position="212"/>
        <end position="232"/>
    </location>
</feature>
<comment type="subcellular location">
    <subcellularLocation>
        <location evidence="1">Cell membrane</location>
        <topology evidence="1">Multi-pass membrane protein</topology>
    </subcellularLocation>
    <subcellularLocation>
        <location evidence="7">Membrane</location>
        <topology evidence="7">Multi-pass membrane protein</topology>
    </subcellularLocation>
</comment>
<gene>
    <name evidence="8" type="ORF">Dbus_chrXg43</name>
</gene>
<reference evidence="8 9" key="1">
    <citation type="submission" date="2015-08" db="EMBL/GenBank/DDBJ databases">
        <title>Ancestral chromatin configuration constrains chromatin evolution on differentiating sex chromosomes in Drosophila.</title>
        <authorList>
            <person name="Zhou Q."/>
            <person name="Bachtrog D."/>
        </authorList>
    </citation>
    <scope>NUCLEOTIDE SEQUENCE [LARGE SCALE GENOMIC DNA]</scope>
    <source>
        <tissue evidence="8">Whole larvae</tissue>
    </source>
</reference>
<dbReference type="STRING" id="30019.A0A0M4F7J8"/>
<feature type="transmembrane region" description="Helical" evidence="7">
    <location>
        <begin position="17"/>
        <end position="37"/>
    </location>
</feature>
<dbReference type="GO" id="GO:0043652">
    <property type="term" value="P:engulfment of apoptotic cell"/>
    <property type="evidence" value="ECO:0007669"/>
    <property type="project" value="TreeGrafter"/>
</dbReference>
<evidence type="ECO:0000256" key="4">
    <source>
        <dbReference type="ARBA" id="ARBA00022692"/>
    </source>
</evidence>
<dbReference type="Proteomes" id="UP000494163">
    <property type="component" value="Chromosome X"/>
</dbReference>
<dbReference type="PANTHER" id="PTHR16024:SF6">
    <property type="entry name" value="XK-RELATED PROTEIN"/>
    <property type="match status" value="1"/>
</dbReference>
<feature type="transmembrane region" description="Helical" evidence="7">
    <location>
        <begin position="172"/>
        <end position="192"/>
    </location>
</feature>
<dbReference type="OrthoDB" id="6136301at2759"/>
<dbReference type="InterPro" id="IPR050895">
    <property type="entry name" value="XK-related_scramblase"/>
</dbReference>
<feature type="non-terminal residue" evidence="8">
    <location>
        <position position="1"/>
    </location>
</feature>
<feature type="transmembrane region" description="Helical" evidence="7">
    <location>
        <begin position="244"/>
        <end position="266"/>
    </location>
</feature>
<keyword evidence="9" id="KW-1185">Reference proteome</keyword>